<keyword evidence="1" id="KW-0732">Signal</keyword>
<reference evidence="2" key="1">
    <citation type="submission" date="2018-05" db="EMBL/GenBank/DDBJ databases">
        <title>Draft genome of Mucuna pruriens seed.</title>
        <authorList>
            <person name="Nnadi N.E."/>
            <person name="Vos R."/>
            <person name="Hasami M.H."/>
            <person name="Devisetty U.K."/>
            <person name="Aguiy J.C."/>
        </authorList>
    </citation>
    <scope>NUCLEOTIDE SEQUENCE [LARGE SCALE GENOMIC DNA]</scope>
    <source>
        <strain evidence="2">JCA_2017</strain>
    </source>
</reference>
<dbReference type="Proteomes" id="UP000257109">
    <property type="component" value="Unassembled WGS sequence"/>
</dbReference>
<feature type="signal peptide" evidence="1">
    <location>
        <begin position="1"/>
        <end position="24"/>
    </location>
</feature>
<evidence type="ECO:0000256" key="1">
    <source>
        <dbReference type="SAM" id="SignalP"/>
    </source>
</evidence>
<accession>A0A371FPT6</accession>
<evidence type="ECO:0000313" key="3">
    <source>
        <dbReference type="Proteomes" id="UP000257109"/>
    </source>
</evidence>
<name>A0A371FPT6_MUCPR</name>
<dbReference type="EMBL" id="QJKJ01008273">
    <property type="protein sequence ID" value="RDX80271.1"/>
    <property type="molecule type" value="Genomic_DNA"/>
</dbReference>
<evidence type="ECO:0000313" key="2">
    <source>
        <dbReference type="EMBL" id="RDX80271.1"/>
    </source>
</evidence>
<comment type="caution">
    <text evidence="2">The sequence shown here is derived from an EMBL/GenBank/DDBJ whole genome shotgun (WGS) entry which is preliminary data.</text>
</comment>
<organism evidence="2 3">
    <name type="scientific">Mucuna pruriens</name>
    <name type="common">Velvet bean</name>
    <name type="synonym">Dolichos pruriens</name>
    <dbReference type="NCBI Taxonomy" id="157652"/>
    <lineage>
        <taxon>Eukaryota</taxon>
        <taxon>Viridiplantae</taxon>
        <taxon>Streptophyta</taxon>
        <taxon>Embryophyta</taxon>
        <taxon>Tracheophyta</taxon>
        <taxon>Spermatophyta</taxon>
        <taxon>Magnoliopsida</taxon>
        <taxon>eudicotyledons</taxon>
        <taxon>Gunneridae</taxon>
        <taxon>Pentapetalae</taxon>
        <taxon>rosids</taxon>
        <taxon>fabids</taxon>
        <taxon>Fabales</taxon>
        <taxon>Fabaceae</taxon>
        <taxon>Papilionoideae</taxon>
        <taxon>50 kb inversion clade</taxon>
        <taxon>NPAAA clade</taxon>
        <taxon>indigoferoid/millettioid clade</taxon>
        <taxon>Phaseoleae</taxon>
        <taxon>Mucuna</taxon>
    </lineage>
</organism>
<dbReference type="OrthoDB" id="1431774at2759"/>
<sequence length="121" mass="13376">MAKNEMKIIEIIIMVMIMLCFAQANSSPPTVKSEPKNMSEKIGCSTKCYFECLPLILSPLDFIAYPICLSGCKKKCEKKSHAIVNECITSCALTKSIDTNIDARGLATNLMDSCLEECQNK</sequence>
<proteinExistence type="predicted"/>
<protein>
    <recommendedName>
        <fullName evidence="4">Thionin-like protein 2</fullName>
    </recommendedName>
</protein>
<gene>
    <name evidence="2" type="ORF">CR513_39204</name>
</gene>
<feature type="chain" id="PRO_5016638592" description="Thionin-like protein 2" evidence="1">
    <location>
        <begin position="25"/>
        <end position="121"/>
    </location>
</feature>
<feature type="non-terminal residue" evidence="2">
    <location>
        <position position="1"/>
    </location>
</feature>
<keyword evidence="3" id="KW-1185">Reference proteome</keyword>
<evidence type="ECO:0008006" key="4">
    <source>
        <dbReference type="Google" id="ProtNLM"/>
    </source>
</evidence>
<dbReference type="AlphaFoldDB" id="A0A371FPT6"/>